<dbReference type="AlphaFoldDB" id="A0A1G9VT59"/>
<proteinExistence type="predicted"/>
<dbReference type="InterPro" id="IPR055933">
    <property type="entry name" value="DUF7511"/>
</dbReference>
<evidence type="ECO:0000256" key="1">
    <source>
        <dbReference type="SAM" id="MobiDB-lite"/>
    </source>
</evidence>
<feature type="compositionally biased region" description="Basic and acidic residues" evidence="1">
    <location>
        <begin position="10"/>
        <end position="21"/>
    </location>
</feature>
<gene>
    <name evidence="3" type="ORF">SAMN04487949_2500</name>
</gene>
<dbReference type="OrthoDB" id="186853at2157"/>
<accession>A0A1G9VT59</accession>
<feature type="region of interest" description="Disordered" evidence="1">
    <location>
        <begin position="1"/>
        <end position="21"/>
    </location>
</feature>
<evidence type="ECO:0000313" key="3">
    <source>
        <dbReference type="EMBL" id="SDM75419.1"/>
    </source>
</evidence>
<evidence type="ECO:0000259" key="2">
    <source>
        <dbReference type="Pfam" id="PF24351"/>
    </source>
</evidence>
<protein>
    <recommendedName>
        <fullName evidence="2">DUF7511 domain-containing protein</fullName>
    </recommendedName>
</protein>
<dbReference type="RefSeq" id="WP_089697816.1">
    <property type="nucleotide sequence ID" value="NZ_FNHL01000003.1"/>
</dbReference>
<feature type="domain" description="DUF7511" evidence="2">
    <location>
        <begin position="26"/>
        <end position="71"/>
    </location>
</feature>
<name>A0A1G9VT59_9EURY</name>
<evidence type="ECO:0000313" key="4">
    <source>
        <dbReference type="Proteomes" id="UP000199451"/>
    </source>
</evidence>
<keyword evidence="4" id="KW-1185">Reference proteome</keyword>
<organism evidence="3 4">
    <name type="scientific">Halogranum gelatinilyticum</name>
    <dbReference type="NCBI Taxonomy" id="660521"/>
    <lineage>
        <taxon>Archaea</taxon>
        <taxon>Methanobacteriati</taxon>
        <taxon>Methanobacteriota</taxon>
        <taxon>Stenosarchaea group</taxon>
        <taxon>Halobacteria</taxon>
        <taxon>Halobacteriales</taxon>
        <taxon>Haloferacaceae</taxon>
    </lineage>
</organism>
<dbReference type="Pfam" id="PF24351">
    <property type="entry name" value="DUF7511"/>
    <property type="match status" value="1"/>
</dbReference>
<sequence>MSGVDTEFEAVDRRRDTDTRTGRDFDLHSVVVSDGNGPDECTIFPRQRGHLDRTTVWLSANFDCFVDLADAC</sequence>
<reference evidence="4" key="1">
    <citation type="submission" date="2016-10" db="EMBL/GenBank/DDBJ databases">
        <authorList>
            <person name="Varghese N."/>
            <person name="Submissions S."/>
        </authorList>
    </citation>
    <scope>NUCLEOTIDE SEQUENCE [LARGE SCALE GENOMIC DNA]</scope>
    <source>
        <strain evidence="4">CGMCC 1.10119</strain>
    </source>
</reference>
<dbReference type="EMBL" id="FNHL01000003">
    <property type="protein sequence ID" value="SDM75419.1"/>
    <property type="molecule type" value="Genomic_DNA"/>
</dbReference>
<dbReference type="Proteomes" id="UP000199451">
    <property type="component" value="Unassembled WGS sequence"/>
</dbReference>